<feature type="region of interest" description="Disordered" evidence="1">
    <location>
        <begin position="83"/>
        <end position="139"/>
    </location>
</feature>
<feature type="chain" id="PRO_5040284691" evidence="2">
    <location>
        <begin position="27"/>
        <end position="139"/>
    </location>
</feature>
<organism evidence="3 4">
    <name type="scientific">Acanthoscelides obtectus</name>
    <name type="common">Bean weevil</name>
    <name type="synonym">Bruchus obtectus</name>
    <dbReference type="NCBI Taxonomy" id="200917"/>
    <lineage>
        <taxon>Eukaryota</taxon>
        <taxon>Metazoa</taxon>
        <taxon>Ecdysozoa</taxon>
        <taxon>Arthropoda</taxon>
        <taxon>Hexapoda</taxon>
        <taxon>Insecta</taxon>
        <taxon>Pterygota</taxon>
        <taxon>Neoptera</taxon>
        <taxon>Endopterygota</taxon>
        <taxon>Coleoptera</taxon>
        <taxon>Polyphaga</taxon>
        <taxon>Cucujiformia</taxon>
        <taxon>Chrysomeloidea</taxon>
        <taxon>Chrysomelidae</taxon>
        <taxon>Bruchinae</taxon>
        <taxon>Bruchini</taxon>
        <taxon>Acanthoscelides</taxon>
    </lineage>
</organism>
<keyword evidence="2" id="KW-0732">Signal</keyword>
<dbReference type="Proteomes" id="UP001152888">
    <property type="component" value="Unassembled WGS sequence"/>
</dbReference>
<proteinExistence type="predicted"/>
<evidence type="ECO:0000256" key="1">
    <source>
        <dbReference type="SAM" id="MobiDB-lite"/>
    </source>
</evidence>
<accession>A0A9P0L9J4</accession>
<evidence type="ECO:0000256" key="2">
    <source>
        <dbReference type="SAM" id="SignalP"/>
    </source>
</evidence>
<name>A0A9P0L9J4_ACAOB</name>
<protein>
    <submittedName>
        <fullName evidence="3">Uncharacterized protein</fullName>
    </submittedName>
</protein>
<feature type="compositionally biased region" description="Acidic residues" evidence="1">
    <location>
        <begin position="83"/>
        <end position="97"/>
    </location>
</feature>
<feature type="signal peptide" evidence="2">
    <location>
        <begin position="1"/>
        <end position="26"/>
    </location>
</feature>
<gene>
    <name evidence="3" type="ORF">ACAOBT_LOCUS19533</name>
</gene>
<reference evidence="3" key="1">
    <citation type="submission" date="2022-03" db="EMBL/GenBank/DDBJ databases">
        <authorList>
            <person name="Sayadi A."/>
        </authorList>
    </citation>
    <scope>NUCLEOTIDE SEQUENCE</scope>
</reference>
<keyword evidence="4" id="KW-1185">Reference proteome</keyword>
<evidence type="ECO:0000313" key="4">
    <source>
        <dbReference type="Proteomes" id="UP001152888"/>
    </source>
</evidence>
<dbReference type="AlphaFoldDB" id="A0A9P0L9J4"/>
<sequence>MAPAILLPVVRLMMCLWMPESRIVNAWMSVTRILAPLVNRLNLHDPYVSVRYKMADRPIPERVKLDDPDLERKVMRMLESLDSDVELSEIEEDDQYSESEHDTDSAISADEDGPASEGSVRSSESEGNDENELNMDDRM</sequence>
<feature type="compositionally biased region" description="Acidic residues" evidence="1">
    <location>
        <begin position="126"/>
        <end position="139"/>
    </location>
</feature>
<comment type="caution">
    <text evidence="3">The sequence shown here is derived from an EMBL/GenBank/DDBJ whole genome shotgun (WGS) entry which is preliminary data.</text>
</comment>
<evidence type="ECO:0000313" key="3">
    <source>
        <dbReference type="EMBL" id="CAH1990239.1"/>
    </source>
</evidence>
<dbReference type="EMBL" id="CAKOFQ010007083">
    <property type="protein sequence ID" value="CAH1990239.1"/>
    <property type="molecule type" value="Genomic_DNA"/>
</dbReference>